<keyword evidence="2" id="KW-1185">Reference proteome</keyword>
<dbReference type="InterPro" id="IPR013783">
    <property type="entry name" value="Ig-like_fold"/>
</dbReference>
<dbReference type="AlphaFoldDB" id="A0A437PRD7"/>
<evidence type="ECO:0000313" key="1">
    <source>
        <dbReference type="EMBL" id="RVU24799.1"/>
    </source>
</evidence>
<sequence>MSAKIQKYSFLLFVLIGTLISIPNFATHLKGGEITVKRVSDKTLTFEFTLTTYTENNPANQEQNTVNFCFGDGSGIVKVPRCCNTPVSIGNGTMKNIYKYTYTYPAASLAYKVSVAIPNRNEGVLNITRSVEVPFYVETSFSINSGLGQNSTPLLLNPAVDLTAVVGQPFIHNANAVDAEGDSLAYRLTVSKTGDESVCTGQNRGIMAPGFKQPNDSLSTFTINSKTGDLIWDSPHVVGLYNCAFIVEEWRNGVKISETVRDMQIEVKDSDNRAPKITIPADRCVVAGTRVTGTITAQDSPSKTNRIDALSLSSTGNVYQIDTVYAVKPTYATFTVLANQTVGTAKGNFDWQTNCYHIRKEAYDVFFKVTDNPPAFNNEVDKLVDSKIWKIKVLAPSLKNLVSAVKTSAKSVLISWDAYSCNLLNAEIVLYKKQGNCQEAVNTSCGTGMNLSGFSELARLKSTETQYEDKAIQNNKNYVYVAVVVFSYKNGVEDVSPMSNSSCIFIPSSTPLLTNVSVTKTNATTGELLIRWSRPFKLDTTIFKGPYFYQVQRADGNSNNVFKNVSALLPAQIKPAISDTSFVDIGVNTQNKIYSYKVGFYYTDNGKPVLMENTIPGGNVYLYGQSTSSTAINLAWIVDSPWNNEYQLHRIYREYPRKSGVYNQISEVSVAGANTFTFTDNGKDYFTQDGATDYTFKKDSTYCYIVETVGTYQQLLTNVRLVNASQKVCFTAGGGTNGGNTDPDNPVDPNLAPCAPVLTVDNQDCALMEKVSNCVYDKFTNNLSWKPVSSSTCDPNVTLYRIYYKASPSGKFVKIDSTQNTFYQHIKTDGIRGCYAVSAVNIGKKESPLSNLVCLENCANFELPNLFSPNGDGLNDTWLPMRCPKFVSQLTCKIIDRYGQEVYDYSGSINGFVWDGKNKSGKLMPAATYFYECQVDFDVLDENQKRKVIKGWVELVK</sequence>
<dbReference type="Pfam" id="PF13585">
    <property type="entry name" value="CHU_C"/>
    <property type="match status" value="1"/>
</dbReference>
<dbReference type="OrthoDB" id="1123245at2"/>
<protein>
    <submittedName>
        <fullName evidence="1">Gliding motility-associated C-terminal domain-containing protein</fullName>
    </submittedName>
</protein>
<name>A0A437PRD7_9BACT</name>
<dbReference type="InterPro" id="IPR026341">
    <property type="entry name" value="T9SS_type_B"/>
</dbReference>
<evidence type="ECO:0000313" key="2">
    <source>
        <dbReference type="Proteomes" id="UP000282832"/>
    </source>
</evidence>
<accession>A0A437PRD7</accession>
<comment type="caution">
    <text evidence="1">The sequence shown here is derived from an EMBL/GenBank/DDBJ whole genome shotgun (WGS) entry which is preliminary data.</text>
</comment>
<dbReference type="Proteomes" id="UP000282832">
    <property type="component" value="Unassembled WGS sequence"/>
</dbReference>
<reference evidence="1 2" key="1">
    <citation type="submission" date="2019-01" db="EMBL/GenBank/DDBJ databases">
        <authorList>
            <person name="Chen W.-M."/>
        </authorList>
    </citation>
    <scope>NUCLEOTIDE SEQUENCE [LARGE SCALE GENOMIC DNA]</scope>
    <source>
        <strain evidence="1 2">FSY-15</strain>
    </source>
</reference>
<proteinExistence type="predicted"/>
<gene>
    <name evidence="1" type="ORF">EOJ36_07250</name>
</gene>
<dbReference type="RefSeq" id="WP_127803852.1">
    <property type="nucleotide sequence ID" value="NZ_SACY01000003.1"/>
</dbReference>
<organism evidence="1 2">
    <name type="scientific">Sandaracinomonas limnophila</name>
    <dbReference type="NCBI Taxonomy" id="1862386"/>
    <lineage>
        <taxon>Bacteria</taxon>
        <taxon>Pseudomonadati</taxon>
        <taxon>Bacteroidota</taxon>
        <taxon>Cytophagia</taxon>
        <taxon>Cytophagales</taxon>
        <taxon>Flectobacillaceae</taxon>
        <taxon>Sandaracinomonas</taxon>
    </lineage>
</organism>
<dbReference type="NCBIfam" id="TIGR04131">
    <property type="entry name" value="Bac_Flav_CTERM"/>
    <property type="match status" value="1"/>
</dbReference>
<dbReference type="Gene3D" id="2.60.40.10">
    <property type="entry name" value="Immunoglobulins"/>
    <property type="match status" value="1"/>
</dbReference>
<dbReference type="EMBL" id="SACY01000003">
    <property type="protein sequence ID" value="RVU24799.1"/>
    <property type="molecule type" value="Genomic_DNA"/>
</dbReference>